<gene>
    <name evidence="1" type="ORF">NECAME_09284</name>
</gene>
<evidence type="ECO:0000313" key="2">
    <source>
        <dbReference type="Proteomes" id="UP000053676"/>
    </source>
</evidence>
<sequence length="70" mass="8319">MLSKHIEESLHLLKYKHILFDSKFWGRIHATKRSKARASTLPMNGCGYPRYGLVYCVHKDRWMRTNKKAL</sequence>
<evidence type="ECO:0000313" key="1">
    <source>
        <dbReference type="EMBL" id="ETN80231.1"/>
    </source>
</evidence>
<dbReference type="Proteomes" id="UP000053676">
    <property type="component" value="Unassembled WGS sequence"/>
</dbReference>
<organism evidence="1 2">
    <name type="scientific">Necator americanus</name>
    <name type="common">Human hookworm</name>
    <dbReference type="NCBI Taxonomy" id="51031"/>
    <lineage>
        <taxon>Eukaryota</taxon>
        <taxon>Metazoa</taxon>
        <taxon>Ecdysozoa</taxon>
        <taxon>Nematoda</taxon>
        <taxon>Chromadorea</taxon>
        <taxon>Rhabditida</taxon>
        <taxon>Rhabditina</taxon>
        <taxon>Rhabditomorpha</taxon>
        <taxon>Strongyloidea</taxon>
        <taxon>Ancylostomatidae</taxon>
        <taxon>Bunostominae</taxon>
        <taxon>Necator</taxon>
    </lineage>
</organism>
<dbReference type="KEGG" id="nai:NECAME_09284"/>
<dbReference type="AlphaFoldDB" id="W2TGC0"/>
<protein>
    <submittedName>
        <fullName evidence="1">Uncharacterized protein</fullName>
    </submittedName>
</protein>
<proteinExistence type="predicted"/>
<accession>W2TGC0</accession>
<keyword evidence="2" id="KW-1185">Reference proteome</keyword>
<name>W2TGC0_NECAM</name>
<dbReference type="EMBL" id="KI659149">
    <property type="protein sequence ID" value="ETN80231.1"/>
    <property type="molecule type" value="Genomic_DNA"/>
</dbReference>
<reference evidence="2" key="1">
    <citation type="journal article" date="2014" name="Nat. Genet.">
        <title>Genome of the human hookworm Necator americanus.</title>
        <authorList>
            <person name="Tang Y.T."/>
            <person name="Gao X."/>
            <person name="Rosa B.A."/>
            <person name="Abubucker S."/>
            <person name="Hallsworth-Pepin K."/>
            <person name="Martin J."/>
            <person name="Tyagi R."/>
            <person name="Heizer E."/>
            <person name="Zhang X."/>
            <person name="Bhonagiri-Palsikar V."/>
            <person name="Minx P."/>
            <person name="Warren W.C."/>
            <person name="Wang Q."/>
            <person name="Zhan B."/>
            <person name="Hotez P.J."/>
            <person name="Sternberg P.W."/>
            <person name="Dougall A."/>
            <person name="Gaze S.T."/>
            <person name="Mulvenna J."/>
            <person name="Sotillo J."/>
            <person name="Ranganathan S."/>
            <person name="Rabelo E.M."/>
            <person name="Wilson R.K."/>
            <person name="Felgner P.L."/>
            <person name="Bethony J."/>
            <person name="Hawdon J.M."/>
            <person name="Gasser R.B."/>
            <person name="Loukas A."/>
            <person name="Mitreva M."/>
        </authorList>
    </citation>
    <scope>NUCLEOTIDE SEQUENCE [LARGE SCALE GENOMIC DNA]</scope>
</reference>